<sequence>MRNKGLICLILIVMMMATGCSSKNTQVETSKDGTKVQDNKEQEKDSDIDAKEDNKENVHSDEDNKKEEIDDMTSASKREESKLDFDSIPEKVAVGTIGLTEIFDALTIDLVGVPSSKSHNIPERYADLPAIGMSMQPDMEKLKSLELDVFITDSALQDSLEESLNDKKIKAEFVQTSGYNDIIASIESIGKAFDKEDKANEIIGNMKKIEKEVMDKIEGKDSKKVMIIFGTPESFMLATDMSYIGDLANRMNLENITDDMDIKSPYLPFSIESVVAMNPDVILRFTHTDPETSKKMFEKEFSENPVWNALDAVKNEQVFDLDPHYFGVVANIRCAEALEKLADMIYGE</sequence>
<dbReference type="Proteomes" id="UP001374599">
    <property type="component" value="Unassembled WGS sequence"/>
</dbReference>
<reference evidence="1" key="1">
    <citation type="submission" date="2023-09" db="EMBL/GenBank/DDBJ databases">
        <title>Vallitalea sediminicola and Vallitalea maricola sp. nov., anaerobic bacteria isolated from marine sediment.</title>
        <authorList>
            <person name="Hirano S."/>
            <person name="Maeda A."/>
            <person name="Terahara T."/>
            <person name="Mori K."/>
            <person name="Hamada M."/>
            <person name="Matsumoto R."/>
            <person name="Kobayashi T."/>
        </authorList>
    </citation>
    <scope>NUCLEOTIDE SEQUENCE</scope>
    <source>
        <strain evidence="1">AN17-2</strain>
    </source>
</reference>
<organism evidence="1 2">
    <name type="scientific">Vallitalea maricola</name>
    <dbReference type="NCBI Taxonomy" id="3074433"/>
    <lineage>
        <taxon>Bacteria</taxon>
        <taxon>Bacillati</taxon>
        <taxon>Bacillota</taxon>
        <taxon>Clostridia</taxon>
        <taxon>Lachnospirales</taxon>
        <taxon>Vallitaleaceae</taxon>
        <taxon>Vallitalea</taxon>
    </lineage>
</organism>
<evidence type="ECO:0000313" key="1">
    <source>
        <dbReference type="EMBL" id="GMQ61601.1"/>
    </source>
</evidence>
<name>A0ACB5UF71_9FIRM</name>
<dbReference type="EMBL" id="BTPU01000010">
    <property type="protein sequence ID" value="GMQ61601.1"/>
    <property type="molecule type" value="Genomic_DNA"/>
</dbReference>
<comment type="caution">
    <text evidence="1">The sequence shown here is derived from an EMBL/GenBank/DDBJ whole genome shotgun (WGS) entry which is preliminary data.</text>
</comment>
<proteinExistence type="predicted"/>
<evidence type="ECO:0000313" key="2">
    <source>
        <dbReference type="Proteomes" id="UP001374599"/>
    </source>
</evidence>
<protein>
    <submittedName>
        <fullName evidence="1">Heme ABC transporter substrate-binding protein IsdE</fullName>
    </submittedName>
</protein>
<keyword evidence="2" id="KW-1185">Reference proteome</keyword>
<accession>A0ACB5UF71</accession>
<gene>
    <name evidence="1" type="primary">isdE</name>
    <name evidence="1" type="ORF">AN2V17_08300</name>
</gene>